<protein>
    <recommendedName>
        <fullName evidence="5">CENP-V/GFA domain-containing protein</fullName>
    </recommendedName>
</protein>
<organism evidence="6 7">
    <name type="scientific">Chelatococcus caeni</name>
    <dbReference type="NCBI Taxonomy" id="1348468"/>
    <lineage>
        <taxon>Bacteria</taxon>
        <taxon>Pseudomonadati</taxon>
        <taxon>Pseudomonadota</taxon>
        <taxon>Alphaproteobacteria</taxon>
        <taxon>Hyphomicrobiales</taxon>
        <taxon>Chelatococcaceae</taxon>
        <taxon>Chelatococcus</taxon>
    </lineage>
</organism>
<comment type="similarity">
    <text evidence="1">Belongs to the Gfa family.</text>
</comment>
<dbReference type="InterPro" id="IPR011057">
    <property type="entry name" value="Mss4-like_sf"/>
</dbReference>
<keyword evidence="2" id="KW-0479">Metal-binding</keyword>
<dbReference type="Pfam" id="PF04828">
    <property type="entry name" value="GFA"/>
    <property type="match status" value="1"/>
</dbReference>
<comment type="caution">
    <text evidence="6">The sequence shown here is derived from an EMBL/GenBank/DDBJ whole genome shotgun (WGS) entry which is preliminary data.</text>
</comment>
<evidence type="ECO:0000256" key="3">
    <source>
        <dbReference type="ARBA" id="ARBA00022833"/>
    </source>
</evidence>
<keyword evidence="4" id="KW-0456">Lyase</keyword>
<evidence type="ECO:0000256" key="2">
    <source>
        <dbReference type="ARBA" id="ARBA00022723"/>
    </source>
</evidence>
<dbReference type="RefSeq" id="WP_019401868.1">
    <property type="nucleotide sequence ID" value="NZ_JACIEN010000001.1"/>
</dbReference>
<dbReference type="PROSITE" id="PS51891">
    <property type="entry name" value="CENP_V_GFA"/>
    <property type="match status" value="1"/>
</dbReference>
<evidence type="ECO:0000313" key="6">
    <source>
        <dbReference type="EMBL" id="MBB4016550.1"/>
    </source>
</evidence>
<evidence type="ECO:0000256" key="1">
    <source>
        <dbReference type="ARBA" id="ARBA00005495"/>
    </source>
</evidence>
<dbReference type="GO" id="GO:0046872">
    <property type="term" value="F:metal ion binding"/>
    <property type="evidence" value="ECO:0007669"/>
    <property type="project" value="UniProtKB-KW"/>
</dbReference>
<sequence length="137" mass="14766">MPPEAGRERTARCTCGQLSLTLAGPPDRVYACGCRECQRATGSAFGWRARYGKGAVVRTTGEHRRFRRGSDAGRWVDQVFCPVCGTQLYMEAEVMPDGLVVSAGCFEEAEVGPPAALFSAGRRPGWLTLGEAVPLVE</sequence>
<dbReference type="InterPro" id="IPR006913">
    <property type="entry name" value="CENP-V/GFA"/>
</dbReference>
<dbReference type="GO" id="GO:0016846">
    <property type="term" value="F:carbon-sulfur lyase activity"/>
    <property type="evidence" value="ECO:0007669"/>
    <property type="project" value="InterPro"/>
</dbReference>
<gene>
    <name evidence="6" type="ORF">GGR16_001556</name>
</gene>
<proteinExistence type="inferred from homology"/>
<dbReference type="AlphaFoldDB" id="A0A840BU77"/>
<dbReference type="EMBL" id="JACIEN010000001">
    <property type="protein sequence ID" value="MBB4016550.1"/>
    <property type="molecule type" value="Genomic_DNA"/>
</dbReference>
<evidence type="ECO:0000313" key="7">
    <source>
        <dbReference type="Proteomes" id="UP000577362"/>
    </source>
</evidence>
<accession>A0A840BU77</accession>
<reference evidence="6 7" key="1">
    <citation type="submission" date="2020-08" db="EMBL/GenBank/DDBJ databases">
        <title>Genomic Encyclopedia of Type Strains, Phase IV (KMG-IV): sequencing the most valuable type-strain genomes for metagenomic binning, comparative biology and taxonomic classification.</title>
        <authorList>
            <person name="Goeker M."/>
        </authorList>
    </citation>
    <scope>NUCLEOTIDE SEQUENCE [LARGE SCALE GENOMIC DNA]</scope>
    <source>
        <strain evidence="6 7">DSM 103737</strain>
    </source>
</reference>
<name>A0A840BU77_9HYPH</name>
<feature type="domain" description="CENP-V/GFA" evidence="5">
    <location>
        <begin position="9"/>
        <end position="119"/>
    </location>
</feature>
<evidence type="ECO:0000259" key="5">
    <source>
        <dbReference type="PROSITE" id="PS51891"/>
    </source>
</evidence>
<dbReference type="SUPFAM" id="SSF51316">
    <property type="entry name" value="Mss4-like"/>
    <property type="match status" value="1"/>
</dbReference>
<dbReference type="PANTHER" id="PTHR33337:SF40">
    <property type="entry name" value="CENP-V_GFA DOMAIN-CONTAINING PROTEIN-RELATED"/>
    <property type="match status" value="1"/>
</dbReference>
<dbReference type="Proteomes" id="UP000577362">
    <property type="component" value="Unassembled WGS sequence"/>
</dbReference>
<dbReference type="PANTHER" id="PTHR33337">
    <property type="entry name" value="GFA DOMAIN-CONTAINING PROTEIN"/>
    <property type="match status" value="1"/>
</dbReference>
<keyword evidence="7" id="KW-1185">Reference proteome</keyword>
<dbReference type="Gene3D" id="3.90.1590.10">
    <property type="entry name" value="glutathione-dependent formaldehyde- activating enzyme (gfa)"/>
    <property type="match status" value="1"/>
</dbReference>
<evidence type="ECO:0000256" key="4">
    <source>
        <dbReference type="ARBA" id="ARBA00023239"/>
    </source>
</evidence>
<keyword evidence="3" id="KW-0862">Zinc</keyword>